<feature type="compositionally biased region" description="Basic and acidic residues" evidence="1">
    <location>
        <begin position="1"/>
        <end position="19"/>
    </location>
</feature>
<organism evidence="2">
    <name type="scientific">marine sediment metagenome</name>
    <dbReference type="NCBI Taxonomy" id="412755"/>
    <lineage>
        <taxon>unclassified sequences</taxon>
        <taxon>metagenomes</taxon>
        <taxon>ecological metagenomes</taxon>
    </lineage>
</organism>
<name>A0A0F9DUT7_9ZZZZ</name>
<reference evidence="2" key="1">
    <citation type="journal article" date="2015" name="Nature">
        <title>Complex archaea that bridge the gap between prokaryotes and eukaryotes.</title>
        <authorList>
            <person name="Spang A."/>
            <person name="Saw J.H."/>
            <person name="Jorgensen S.L."/>
            <person name="Zaremba-Niedzwiedzka K."/>
            <person name="Martijn J."/>
            <person name="Lind A.E."/>
            <person name="van Eijk R."/>
            <person name="Schleper C."/>
            <person name="Guy L."/>
            <person name="Ettema T.J."/>
        </authorList>
    </citation>
    <scope>NUCLEOTIDE SEQUENCE</scope>
</reference>
<sequence>MLGDPESGKRTKKRDDKASTLKPAIFLSKDMPKPKYLRKCKVEYQTFDSGSQHRNSIGLSYALRKEITEGKRPISFLLKYLNGLDFEKQATKEVETSSRVY</sequence>
<proteinExistence type="predicted"/>
<protein>
    <submittedName>
        <fullName evidence="2">Uncharacterized protein</fullName>
    </submittedName>
</protein>
<evidence type="ECO:0000313" key="2">
    <source>
        <dbReference type="EMBL" id="KKL15633.1"/>
    </source>
</evidence>
<feature type="region of interest" description="Disordered" evidence="1">
    <location>
        <begin position="1"/>
        <end position="20"/>
    </location>
</feature>
<dbReference type="AlphaFoldDB" id="A0A0F9DUT7"/>
<accession>A0A0F9DUT7</accession>
<evidence type="ECO:0000256" key="1">
    <source>
        <dbReference type="SAM" id="MobiDB-lite"/>
    </source>
</evidence>
<dbReference type="EMBL" id="LAZR01039988">
    <property type="protein sequence ID" value="KKL15633.1"/>
    <property type="molecule type" value="Genomic_DNA"/>
</dbReference>
<gene>
    <name evidence="2" type="ORF">LCGC14_2503650</name>
</gene>
<comment type="caution">
    <text evidence="2">The sequence shown here is derived from an EMBL/GenBank/DDBJ whole genome shotgun (WGS) entry which is preliminary data.</text>
</comment>